<evidence type="ECO:0000259" key="1">
    <source>
        <dbReference type="Pfam" id="PF14214"/>
    </source>
</evidence>
<evidence type="ECO:0000313" key="3">
    <source>
        <dbReference type="Proteomes" id="UP000054359"/>
    </source>
</evidence>
<dbReference type="EMBL" id="KK115520">
    <property type="protein sequence ID" value="KFM65330.1"/>
    <property type="molecule type" value="Genomic_DNA"/>
</dbReference>
<feature type="non-terminal residue" evidence="2">
    <location>
        <position position="112"/>
    </location>
</feature>
<feature type="domain" description="Helitron helicase-like" evidence="1">
    <location>
        <begin position="2"/>
        <end position="66"/>
    </location>
</feature>
<gene>
    <name evidence="2" type="ORF">X975_19441</name>
</gene>
<proteinExistence type="predicted"/>
<sequence>MKEITEQFVLGQRATNRHDVVARVFRLKVQKITNAITKEKVFGKVQCHMYSIEWQKRGLPHVHILIWLKQKLRSNQIDNIINPEIPDPDLDKNLHEIVMSHGPCEARHPASP</sequence>
<dbReference type="Proteomes" id="UP000054359">
    <property type="component" value="Unassembled WGS sequence"/>
</dbReference>
<dbReference type="Pfam" id="PF14214">
    <property type="entry name" value="Helitron_like_N"/>
    <property type="match status" value="1"/>
</dbReference>
<evidence type="ECO:0000313" key="2">
    <source>
        <dbReference type="EMBL" id="KFM65330.1"/>
    </source>
</evidence>
<dbReference type="OrthoDB" id="6424789at2759"/>
<dbReference type="InterPro" id="IPR025476">
    <property type="entry name" value="Helitron_helicase-like"/>
</dbReference>
<accession>A0A087TJP1</accession>
<organism evidence="2 3">
    <name type="scientific">Stegodyphus mimosarum</name>
    <name type="common">African social velvet spider</name>
    <dbReference type="NCBI Taxonomy" id="407821"/>
    <lineage>
        <taxon>Eukaryota</taxon>
        <taxon>Metazoa</taxon>
        <taxon>Ecdysozoa</taxon>
        <taxon>Arthropoda</taxon>
        <taxon>Chelicerata</taxon>
        <taxon>Arachnida</taxon>
        <taxon>Araneae</taxon>
        <taxon>Araneomorphae</taxon>
        <taxon>Entelegynae</taxon>
        <taxon>Eresoidea</taxon>
        <taxon>Eresidae</taxon>
        <taxon>Stegodyphus</taxon>
    </lineage>
</organism>
<dbReference type="STRING" id="407821.A0A087TJP1"/>
<keyword evidence="3" id="KW-1185">Reference proteome</keyword>
<reference evidence="2 3" key="1">
    <citation type="submission" date="2013-11" db="EMBL/GenBank/DDBJ databases">
        <title>Genome sequencing of Stegodyphus mimosarum.</title>
        <authorList>
            <person name="Bechsgaard J."/>
        </authorList>
    </citation>
    <scope>NUCLEOTIDE SEQUENCE [LARGE SCALE GENOMIC DNA]</scope>
</reference>
<name>A0A087TJP1_STEMI</name>
<dbReference type="AlphaFoldDB" id="A0A087TJP1"/>
<protein>
    <recommendedName>
        <fullName evidence="1">Helitron helicase-like domain-containing protein</fullName>
    </recommendedName>
</protein>
<dbReference type="OMA" id="HEIVMSH"/>